<keyword evidence="4" id="KW-0238">DNA-binding</keyword>
<reference evidence="3 5" key="1">
    <citation type="submission" date="2019-07" db="EMBL/GenBank/DDBJ databases">
        <title>Whole genome shotgun sequence of Cellulomonas hominis NBRC 16055.</title>
        <authorList>
            <person name="Hosoyama A."/>
            <person name="Uohara A."/>
            <person name="Ohji S."/>
            <person name="Ichikawa N."/>
        </authorList>
    </citation>
    <scope>NUCLEOTIDE SEQUENCE [LARGE SCALE GENOMIC DNA]</scope>
    <source>
        <strain evidence="3 5">NBRC 16055</strain>
    </source>
</reference>
<evidence type="ECO:0000256" key="1">
    <source>
        <dbReference type="PROSITE-ProRule" id="PRU00169"/>
    </source>
</evidence>
<comment type="caution">
    <text evidence="3">The sequence shown here is derived from an EMBL/GenBank/DDBJ whole genome shotgun (WGS) entry which is preliminary data.</text>
</comment>
<dbReference type="InterPro" id="IPR011006">
    <property type="entry name" value="CheY-like_superfamily"/>
</dbReference>
<evidence type="ECO:0000313" key="6">
    <source>
        <dbReference type="Proteomes" id="UP000564629"/>
    </source>
</evidence>
<feature type="domain" description="Response regulatory" evidence="2">
    <location>
        <begin position="21"/>
        <end position="140"/>
    </location>
</feature>
<dbReference type="Gene3D" id="3.40.50.2300">
    <property type="match status" value="1"/>
</dbReference>
<feature type="modified residue" description="4-aspartylphosphate" evidence="1">
    <location>
        <position position="76"/>
    </location>
</feature>
<evidence type="ECO:0000313" key="5">
    <source>
        <dbReference type="Proteomes" id="UP000321723"/>
    </source>
</evidence>
<evidence type="ECO:0000259" key="2">
    <source>
        <dbReference type="PROSITE" id="PS50110"/>
    </source>
</evidence>
<dbReference type="Proteomes" id="UP000321723">
    <property type="component" value="Unassembled WGS sequence"/>
</dbReference>
<dbReference type="GO" id="GO:0003677">
    <property type="term" value="F:DNA binding"/>
    <property type="evidence" value="ECO:0007669"/>
    <property type="project" value="UniProtKB-KW"/>
</dbReference>
<evidence type="ECO:0000313" key="3">
    <source>
        <dbReference type="EMBL" id="GEL48269.1"/>
    </source>
</evidence>
<dbReference type="AlphaFoldDB" id="A0A511FG84"/>
<dbReference type="RefSeq" id="WP_146840153.1">
    <property type="nucleotide sequence ID" value="NZ_BJVQ01000070.1"/>
</dbReference>
<organism evidence="3 5">
    <name type="scientific">Cellulomonas hominis</name>
    <dbReference type="NCBI Taxonomy" id="156981"/>
    <lineage>
        <taxon>Bacteria</taxon>
        <taxon>Bacillati</taxon>
        <taxon>Actinomycetota</taxon>
        <taxon>Actinomycetes</taxon>
        <taxon>Micrococcales</taxon>
        <taxon>Cellulomonadaceae</taxon>
        <taxon>Cellulomonas</taxon>
    </lineage>
</organism>
<dbReference type="SUPFAM" id="SSF52172">
    <property type="entry name" value="CheY-like"/>
    <property type="match status" value="1"/>
</dbReference>
<keyword evidence="5" id="KW-1185">Reference proteome</keyword>
<dbReference type="EMBL" id="BJVQ01000070">
    <property type="protein sequence ID" value="GEL48269.1"/>
    <property type="molecule type" value="Genomic_DNA"/>
</dbReference>
<sequence length="146" mass="14995">MAADRLTSGDTAGASDAPGPRILLYSDDVDTRAQVRLGVGRRLGRGAPDIEWVEAATAHAALEQAEAGGYDLFVFDGEAAKVGGMALARQVKDEVFGCPPVLVLTGRPQDAWLAAWSDADAVVSQPLDPIELQAAVAGLLSGAPAA</sequence>
<reference evidence="4 6" key="2">
    <citation type="submission" date="2020-08" db="EMBL/GenBank/DDBJ databases">
        <title>Sequencing the genomes of 1000 actinobacteria strains.</title>
        <authorList>
            <person name="Klenk H.-P."/>
        </authorList>
    </citation>
    <scope>NUCLEOTIDE SEQUENCE [LARGE SCALE GENOMIC DNA]</scope>
    <source>
        <strain evidence="4 6">DSM 9581</strain>
    </source>
</reference>
<accession>A0A511FG84</accession>
<keyword evidence="1" id="KW-0597">Phosphoprotein</keyword>
<dbReference type="SMART" id="SM00448">
    <property type="entry name" value="REC"/>
    <property type="match status" value="1"/>
</dbReference>
<evidence type="ECO:0000313" key="4">
    <source>
        <dbReference type="EMBL" id="MBB5475432.1"/>
    </source>
</evidence>
<protein>
    <submittedName>
        <fullName evidence="4">DNA-binding response OmpR family regulator</fullName>
    </submittedName>
    <submittedName>
        <fullName evidence="3">Response regulator</fullName>
    </submittedName>
</protein>
<dbReference type="Proteomes" id="UP000564629">
    <property type="component" value="Unassembled WGS sequence"/>
</dbReference>
<dbReference type="InterPro" id="IPR001789">
    <property type="entry name" value="Sig_transdc_resp-reg_receiver"/>
</dbReference>
<dbReference type="PROSITE" id="PS50110">
    <property type="entry name" value="RESPONSE_REGULATORY"/>
    <property type="match status" value="1"/>
</dbReference>
<name>A0A511FG84_9CELL</name>
<dbReference type="OrthoDB" id="3395459at2"/>
<dbReference type="GO" id="GO:0000160">
    <property type="term" value="P:phosphorelay signal transduction system"/>
    <property type="evidence" value="ECO:0007669"/>
    <property type="project" value="InterPro"/>
</dbReference>
<dbReference type="EMBL" id="JACHDN010000001">
    <property type="protein sequence ID" value="MBB5475432.1"/>
    <property type="molecule type" value="Genomic_DNA"/>
</dbReference>
<proteinExistence type="predicted"/>
<gene>
    <name evidence="3" type="ORF">CHO01_33850</name>
    <name evidence="4" type="ORF">HNR08_004168</name>
</gene>